<gene>
    <name evidence="2" type="ORF">O181_029663</name>
</gene>
<dbReference type="PANTHER" id="PTHR34072">
    <property type="entry name" value="ENZYMATIC POLYPROTEIN-RELATED"/>
    <property type="match status" value="1"/>
</dbReference>
<dbReference type="EMBL" id="AVOT02010337">
    <property type="protein sequence ID" value="MBW0489948.1"/>
    <property type="molecule type" value="Genomic_DNA"/>
</dbReference>
<name>A0A9Q3CTZ4_9BASI</name>
<feature type="domain" description="Reverse transcriptase/retrotransposon-derived protein RNase H-like" evidence="1">
    <location>
        <begin position="68"/>
        <end position="152"/>
    </location>
</feature>
<protein>
    <recommendedName>
        <fullName evidence="1">Reverse transcriptase/retrotransposon-derived protein RNase H-like domain-containing protein</fullName>
    </recommendedName>
</protein>
<dbReference type="PANTHER" id="PTHR34072:SF52">
    <property type="entry name" value="RIBONUCLEASE H"/>
    <property type="match status" value="1"/>
</dbReference>
<comment type="caution">
    <text evidence="2">The sequence shown here is derived from an EMBL/GenBank/DDBJ whole genome shotgun (WGS) entry which is preliminary data.</text>
</comment>
<evidence type="ECO:0000259" key="1">
    <source>
        <dbReference type="Pfam" id="PF17919"/>
    </source>
</evidence>
<dbReference type="AlphaFoldDB" id="A0A9Q3CTZ4"/>
<dbReference type="Pfam" id="PF17919">
    <property type="entry name" value="RT_RNaseH_2"/>
    <property type="match status" value="1"/>
</dbReference>
<evidence type="ECO:0000313" key="3">
    <source>
        <dbReference type="Proteomes" id="UP000765509"/>
    </source>
</evidence>
<dbReference type="SUPFAM" id="SSF56672">
    <property type="entry name" value="DNA/RNA polymerases"/>
    <property type="match status" value="1"/>
</dbReference>
<keyword evidence="3" id="KW-1185">Reference proteome</keyword>
<evidence type="ECO:0000313" key="2">
    <source>
        <dbReference type="EMBL" id="MBW0489948.1"/>
    </source>
</evidence>
<dbReference type="Proteomes" id="UP000765509">
    <property type="component" value="Unassembled WGS sequence"/>
</dbReference>
<dbReference type="InterPro" id="IPR043502">
    <property type="entry name" value="DNA/RNA_pol_sf"/>
</dbReference>
<organism evidence="2 3">
    <name type="scientific">Austropuccinia psidii MF-1</name>
    <dbReference type="NCBI Taxonomy" id="1389203"/>
    <lineage>
        <taxon>Eukaryota</taxon>
        <taxon>Fungi</taxon>
        <taxon>Dikarya</taxon>
        <taxon>Basidiomycota</taxon>
        <taxon>Pucciniomycotina</taxon>
        <taxon>Pucciniomycetes</taxon>
        <taxon>Pucciniales</taxon>
        <taxon>Sphaerophragmiaceae</taxon>
        <taxon>Austropuccinia</taxon>
    </lineage>
</organism>
<reference evidence="2" key="1">
    <citation type="submission" date="2021-03" db="EMBL/GenBank/DDBJ databases">
        <title>Draft genome sequence of rust myrtle Austropuccinia psidii MF-1, a brazilian biotype.</title>
        <authorList>
            <person name="Quecine M.C."/>
            <person name="Pachon D.M.R."/>
            <person name="Bonatelli M.L."/>
            <person name="Correr F.H."/>
            <person name="Franceschini L.M."/>
            <person name="Leite T.F."/>
            <person name="Margarido G.R.A."/>
            <person name="Almeida C.A."/>
            <person name="Ferrarezi J.A."/>
            <person name="Labate C.A."/>
        </authorList>
    </citation>
    <scope>NUCLEOTIDE SEQUENCE</scope>
    <source>
        <strain evidence="2">MF-1</strain>
    </source>
</reference>
<sequence length="153" mass="17393">MDLPPLSFHESLEEHWDEEEELEYIGIVFKVASQAYHHYLYVFSKGKEEKLPPNCTYGHHIKLEGCLTPEAPSQFQIFKEDFTTAPILSHFITSLPPIVGTYASNHALGVVMSQENDSGKNPIAFDNCKLLPAELNQEIHDKELLGIVWALKR</sequence>
<proteinExistence type="predicted"/>
<accession>A0A9Q3CTZ4</accession>
<dbReference type="InterPro" id="IPR041577">
    <property type="entry name" value="RT_RNaseH_2"/>
</dbReference>